<dbReference type="Proteomes" id="UP000276232">
    <property type="component" value="Unassembled WGS sequence"/>
</dbReference>
<name>A0A3N1HUM4_9ACTN</name>
<evidence type="ECO:0000313" key="2">
    <source>
        <dbReference type="EMBL" id="ROP46002.1"/>
    </source>
</evidence>
<dbReference type="EMBL" id="RJKN01000001">
    <property type="protein sequence ID" value="ROP46002.1"/>
    <property type="molecule type" value="Genomic_DNA"/>
</dbReference>
<dbReference type="AlphaFoldDB" id="A0A3N1HUM4"/>
<sequence>MSPVERPDREDVSAQEAALATARAALADAVAALADTARREGRAAGGDPRADAVVDEATALGRALRSRARRPPAPDTAALAGAVSSAERSAVRSDAWDDAVRAWRDAEAGLDVAALDLAAARGEDV</sequence>
<evidence type="ECO:0000313" key="3">
    <source>
        <dbReference type="Proteomes" id="UP000276232"/>
    </source>
</evidence>
<organism evidence="2 3">
    <name type="scientific">Pseudokineococcus lusitanus</name>
    <dbReference type="NCBI Taxonomy" id="763993"/>
    <lineage>
        <taxon>Bacteria</taxon>
        <taxon>Bacillati</taxon>
        <taxon>Actinomycetota</taxon>
        <taxon>Actinomycetes</taxon>
        <taxon>Kineosporiales</taxon>
        <taxon>Kineosporiaceae</taxon>
        <taxon>Pseudokineococcus</taxon>
    </lineage>
</organism>
<comment type="caution">
    <text evidence="2">The sequence shown here is derived from an EMBL/GenBank/DDBJ whole genome shotgun (WGS) entry which is preliminary data.</text>
</comment>
<dbReference type="RefSeq" id="WP_123378665.1">
    <property type="nucleotide sequence ID" value="NZ_RJKN01000001.1"/>
</dbReference>
<reference evidence="2 3" key="1">
    <citation type="journal article" date="2015" name="Stand. Genomic Sci.">
        <title>Genomic Encyclopedia of Bacterial and Archaeal Type Strains, Phase III: the genomes of soil and plant-associated and newly described type strains.</title>
        <authorList>
            <person name="Whitman W.B."/>
            <person name="Woyke T."/>
            <person name="Klenk H.P."/>
            <person name="Zhou Y."/>
            <person name="Lilburn T.G."/>
            <person name="Beck B.J."/>
            <person name="De Vos P."/>
            <person name="Vandamme P."/>
            <person name="Eisen J.A."/>
            <person name="Garrity G."/>
            <person name="Hugenholtz P."/>
            <person name="Kyrpides N.C."/>
        </authorList>
    </citation>
    <scope>NUCLEOTIDE SEQUENCE [LARGE SCALE GENOMIC DNA]</scope>
    <source>
        <strain evidence="2 3">CECT 7306</strain>
    </source>
</reference>
<feature type="compositionally biased region" description="Low complexity" evidence="1">
    <location>
        <begin position="75"/>
        <end position="84"/>
    </location>
</feature>
<evidence type="ECO:0000256" key="1">
    <source>
        <dbReference type="SAM" id="MobiDB-lite"/>
    </source>
</evidence>
<feature type="region of interest" description="Disordered" evidence="1">
    <location>
        <begin position="63"/>
        <end position="84"/>
    </location>
</feature>
<keyword evidence="3" id="KW-1185">Reference proteome</keyword>
<proteinExistence type="predicted"/>
<accession>A0A3N1HUM4</accession>
<protein>
    <submittedName>
        <fullName evidence="2">Uncharacterized protein</fullName>
    </submittedName>
</protein>
<dbReference type="InParanoid" id="A0A3N1HUM4"/>
<gene>
    <name evidence="2" type="ORF">EDC03_0621</name>
</gene>